<proteinExistence type="predicted"/>
<dbReference type="AlphaFoldDB" id="D2J7A8"/>
<dbReference type="PANTHER" id="PTHR30121">
    <property type="entry name" value="UNCHARACTERIZED PROTEIN YJGR-RELATED"/>
    <property type="match status" value="1"/>
</dbReference>
<organism evidence="1">
    <name type="scientific">Staphylococcus aureus</name>
    <dbReference type="NCBI Taxonomy" id="1280"/>
    <lineage>
        <taxon>Bacteria</taxon>
        <taxon>Bacillati</taxon>
        <taxon>Bacillota</taxon>
        <taxon>Bacilli</taxon>
        <taxon>Bacillales</taxon>
        <taxon>Staphylococcaceae</taxon>
        <taxon>Staphylococcus</taxon>
    </lineage>
</organism>
<dbReference type="EMBL" id="GQ900389">
    <property type="protein sequence ID" value="ACZ58657.1"/>
    <property type="molecule type" value="Genomic_DNA"/>
</dbReference>
<geneLocation type="plasmid" evidence="1">
    <name>pWBG745</name>
</geneLocation>
<accession>D2J7A8</accession>
<reference evidence="1" key="1">
    <citation type="submission" date="2009-08" db="EMBL/GenBank/DDBJ databases">
        <authorList>
            <person name="Gill J."/>
            <person name="Borman J."/>
            <person name="Shetty J."/>
            <person name="Hostetler J."/>
            <person name="Durkin S."/>
            <person name="Montgomery B."/>
        </authorList>
    </citation>
    <scope>NUCLEOTIDE SEQUENCE</scope>
    <source>
        <strain evidence="1">WB43S</strain>
        <plasmid evidence="1">pWBG745</plasmid>
    </source>
</reference>
<dbReference type="Gene3D" id="3.40.50.300">
    <property type="entry name" value="P-loop containing nucleotide triphosphate hydrolases"/>
    <property type="match status" value="2"/>
</dbReference>
<dbReference type="PATRIC" id="fig|1280.4347.peg.32"/>
<dbReference type="InterPro" id="IPR027417">
    <property type="entry name" value="P-loop_NTPase"/>
</dbReference>
<dbReference type="SUPFAM" id="SSF52540">
    <property type="entry name" value="P-loop containing nucleoside triphosphate hydrolases"/>
    <property type="match status" value="1"/>
</dbReference>
<sequence length="665" mass="76033">MSSVYSRWRERRKVKKAIDSGTLSQSDFDIELLSQIQPRGGVNFKNDFYVRKGTGYETCITIYETPTDVEDFWLGQIMTMDNTIITMDLRTKTKEEIKNNLKTGMTEYLDRMHNDRDVVSRTEAEESYQELNTLLRNVRNGGESIKEVVIRLYVSGRTKDEVDEKLNEIFVFLNAMDFKGTVYLNEQKFESQALTMSLTQQESVLPRIKKDIPSQTIAIGVPFHSVSLNDEHGVYFGESDTGGNILLDLFYKDSRRTSYDGVFVGAKGAGKSHALKKILLEEAIQGHRMRTIDSTGEFVKLVEVLGGKTISLDGTDGMINPLEVNAVAVREKVDDLGKNVQEIDEVTSFNQHKHKLSTFYGLMNPDAKAKDKQLFRIVIDQFYKDIGLWSANPDKQTNITNLNPEDYPTFSELLQYLRELVYEDQEFKNVRPNISEDRLKQYQSIELTLQDIISSNGAMFDGHTTIENFKQFSIINFSIRQLNAMGDEVKKAQLFNVMNLLFDEMVYFGSPQFQAYNRRELKLEDAVRYRLIFDEAHNLISASETDAPVVEKCEKFIREDRKYFAGFIFASQDIKDFIPEDSQEQNVAKVKTLFSQTTYRFIMRQDTSNVEKLGNVFSQELSDSELSVIPQLGTGEVILNIAGVNNVKFKIDISEEENDLFGGGA</sequence>
<reference evidence="1" key="2">
    <citation type="submission" date="2009-12" db="EMBL/GenBank/DDBJ databases">
        <authorList>
            <person name="Summers A.O."/>
            <person name="Shearer J."/>
            <person name="Wireman J."/>
        </authorList>
    </citation>
    <scope>NUCLEOTIDE SEQUENCE</scope>
    <source>
        <strain evidence="1">WB43S</strain>
        <plasmid evidence="1">pWBG745</plasmid>
    </source>
</reference>
<name>D2J7A8_STAAU</name>
<dbReference type="InterPro" id="IPR051162">
    <property type="entry name" value="T4SS_component"/>
</dbReference>
<dbReference type="RefSeq" id="WP_012816496.1">
    <property type="nucleotide sequence ID" value="NC_013325.1"/>
</dbReference>
<evidence type="ECO:0000313" key="1">
    <source>
        <dbReference type="EMBL" id="ACZ58657.1"/>
    </source>
</evidence>
<dbReference type="PANTHER" id="PTHR30121:SF6">
    <property type="entry name" value="SLR6007 PROTEIN"/>
    <property type="match status" value="1"/>
</dbReference>
<protein>
    <submittedName>
        <fullName evidence="1">Putative ATPase TraE</fullName>
    </submittedName>
</protein>
<gene>
    <name evidence="1" type="primary">traE</name>
    <name evidence="1" type="ORF">SAP028A_006</name>
</gene>
<keyword evidence="1" id="KW-0614">Plasmid</keyword>